<evidence type="ECO:0000256" key="1">
    <source>
        <dbReference type="SAM" id="MobiDB-lite"/>
    </source>
</evidence>
<dbReference type="GO" id="GO:1990758">
    <property type="term" value="P:mitotic sister chromatid biorientation"/>
    <property type="evidence" value="ECO:0007669"/>
    <property type="project" value="TreeGrafter"/>
</dbReference>
<feature type="compositionally biased region" description="Polar residues" evidence="1">
    <location>
        <begin position="244"/>
        <end position="273"/>
    </location>
</feature>
<accession>A0AAF0JDH6</accession>
<dbReference type="GO" id="GO:0034501">
    <property type="term" value="P:protein localization to kinetochore"/>
    <property type="evidence" value="ECO:0007669"/>
    <property type="project" value="TreeGrafter"/>
</dbReference>
<feature type="region of interest" description="Disordered" evidence="1">
    <location>
        <begin position="103"/>
        <end position="132"/>
    </location>
</feature>
<dbReference type="AlphaFoldDB" id="A0AAF0JDH6"/>
<evidence type="ECO:0000313" key="4">
    <source>
        <dbReference type="Proteomes" id="UP001214628"/>
    </source>
</evidence>
<protein>
    <recommendedName>
        <fullName evidence="2">Spc7 kinetochore protein domain-containing protein</fullName>
    </recommendedName>
</protein>
<dbReference type="Pfam" id="PF08317">
    <property type="entry name" value="Spc7"/>
    <property type="match status" value="1"/>
</dbReference>
<evidence type="ECO:0000259" key="2">
    <source>
        <dbReference type="SMART" id="SM00787"/>
    </source>
</evidence>
<dbReference type="InterPro" id="IPR013253">
    <property type="entry name" value="Spc7_domain"/>
</dbReference>
<dbReference type="PANTHER" id="PTHR28260">
    <property type="entry name" value="SPINDLE POLE BODY COMPONENT SPC105"/>
    <property type="match status" value="1"/>
</dbReference>
<sequence length="999" mass="111480">MEARKRKSMPGGSSLNKENASPGKPHRKRALSIGVTNPTDVSPMRKIRAPRKSALRATPQVFRSPTGLGPSTERDHIRTQEWSDIAQLVEDSTRSSLQRLLEHDRPTNSPGLPNPFASLYRSPSKSPEKSAAMMNPLHRKEHTVAVPQKPVSPAALRNRRRVTFSAHQELTDFEQDEPTMSIRPAQRLMERGSPVPSSIADTSVGSSGSEEMSMDLTMESSGSEEESFDVSQDAMTMEMTNAWRPNSNESDLSSNTMDLTNTSTATNSSQDASEQYEDDSFSMQLTQAYRPQQDQDITSSSVESTRQLTEAADESAMELTATWGKFASAARQSPRKSLSPRRSPVRRQTMVLPEEMVSPSLSVSREQTIVKSPPRQEPKSDQLQFTPPRQDESFTSQAASTTTPIPTTPIHQRSPYSRRPTDSEPRSAPAPSLGSPSRFRQSLRGAIPSPKYQHSPAQRLEPRTPPQSNPSHFATAQHASPMRGNMARASISTMESTSNFPRSPFIHSMLKQRGRRTSPIRDMADDSVSDESFHMQLAEFLHLIGLKFHEDMTASRSRAERPAERVPHRVSVVDAARLAGGAAPMLVTLRNACMELKQHVEDGRLRLQTMEADFYTRPPAFVQEWGQLEDEEMRRSMKGQLNVHKQAARAAAMHDYYGWRTDMEFDEELAQMLERHRDLLKQDAQQVAKDRMVLCDEKLPLIRAHHAELKKKIADSQARQAAIAACDADELRELLASIEEQGTILQTMRAHHADIDEQLTRARMRLEDVAAQSSQTQAAISAARAISDQIRGCSPGEAVRLQRHVRHLEQLWAWRITNHTSTLWQLVHYNALHVTLEIDAKRKNVRRVAVSPVSSVDMSQLHLAALAVIRAEVKHKVAHEVPAVLRTIARYWSKYLAVRAEVARTNAIIPVTVNLAKGDTQLELSACVLLISHNTKFSVGLRLDLTSDAPFVSESVYATAVYGQSVYTTPLVAQLQSCLSTSPNKLYDAFKEAIQSVEN</sequence>
<feature type="compositionally biased region" description="Polar residues" evidence="1">
    <location>
        <begin position="281"/>
        <end position="308"/>
    </location>
</feature>
<proteinExistence type="predicted"/>
<organism evidence="3 4">
    <name type="scientific">Malassezia psittaci</name>
    <dbReference type="NCBI Taxonomy" id="1821823"/>
    <lineage>
        <taxon>Eukaryota</taxon>
        <taxon>Fungi</taxon>
        <taxon>Dikarya</taxon>
        <taxon>Basidiomycota</taxon>
        <taxon>Ustilaginomycotina</taxon>
        <taxon>Malasseziomycetes</taxon>
        <taxon>Malasseziales</taxon>
        <taxon>Malasseziaceae</taxon>
        <taxon>Malassezia</taxon>
    </lineage>
</organism>
<feature type="compositionally biased region" description="Polar residues" evidence="1">
    <location>
        <begin position="359"/>
        <end position="370"/>
    </location>
</feature>
<dbReference type="SMART" id="SM00787">
    <property type="entry name" value="Spc7"/>
    <property type="match status" value="1"/>
</dbReference>
<dbReference type="GO" id="GO:0000776">
    <property type="term" value="C:kinetochore"/>
    <property type="evidence" value="ECO:0007669"/>
    <property type="project" value="TreeGrafter"/>
</dbReference>
<dbReference type="PANTHER" id="PTHR28260:SF1">
    <property type="entry name" value="SPINDLE POLE BODY COMPONENT SPC105"/>
    <property type="match status" value="1"/>
</dbReference>
<gene>
    <name evidence="3" type="ORF">MPSI1_001306</name>
</gene>
<name>A0AAF0JDH6_9BASI</name>
<dbReference type="InterPro" id="IPR033338">
    <property type="entry name" value="Spc105/Spc7"/>
</dbReference>
<keyword evidence="4" id="KW-1185">Reference proteome</keyword>
<feature type="region of interest" description="Disordered" evidence="1">
    <location>
        <begin position="1"/>
        <end position="76"/>
    </location>
</feature>
<feature type="compositionally biased region" description="Polar residues" evidence="1">
    <location>
        <begin position="469"/>
        <end position="478"/>
    </location>
</feature>
<feature type="compositionally biased region" description="Low complexity" evidence="1">
    <location>
        <begin position="401"/>
        <end position="410"/>
    </location>
</feature>
<evidence type="ECO:0000313" key="3">
    <source>
        <dbReference type="EMBL" id="WFD42658.1"/>
    </source>
</evidence>
<feature type="region of interest" description="Disordered" evidence="1">
    <location>
        <begin position="244"/>
        <end position="486"/>
    </location>
</feature>
<feature type="compositionally biased region" description="Low complexity" evidence="1">
    <location>
        <begin position="331"/>
        <end position="342"/>
    </location>
</feature>
<dbReference type="InterPro" id="IPR040850">
    <property type="entry name" value="Knl1_RWD_C"/>
</dbReference>
<feature type="domain" description="Spc7 kinetochore protein" evidence="2">
    <location>
        <begin position="524"/>
        <end position="839"/>
    </location>
</feature>
<reference evidence="3" key="1">
    <citation type="submission" date="2023-02" db="EMBL/GenBank/DDBJ databases">
        <title>Mating type loci evolution in Malassezia.</title>
        <authorList>
            <person name="Coelho M.A."/>
        </authorList>
    </citation>
    <scope>NUCLEOTIDE SEQUENCE</scope>
    <source>
        <strain evidence="3">CBS 14136</strain>
    </source>
</reference>
<dbReference type="EMBL" id="CP118375">
    <property type="protein sequence ID" value="WFD42658.1"/>
    <property type="molecule type" value="Genomic_DNA"/>
</dbReference>
<feature type="compositionally biased region" description="Polar residues" evidence="1">
    <location>
        <begin position="195"/>
        <end position="204"/>
    </location>
</feature>
<dbReference type="GO" id="GO:0007094">
    <property type="term" value="P:mitotic spindle assembly checkpoint signaling"/>
    <property type="evidence" value="ECO:0007669"/>
    <property type="project" value="TreeGrafter"/>
</dbReference>
<feature type="region of interest" description="Disordered" evidence="1">
    <location>
        <begin position="190"/>
        <end position="213"/>
    </location>
</feature>
<feature type="compositionally biased region" description="Basic residues" evidence="1">
    <location>
        <begin position="45"/>
        <end position="54"/>
    </location>
</feature>
<feature type="compositionally biased region" description="Polar residues" evidence="1">
    <location>
        <begin position="381"/>
        <end position="400"/>
    </location>
</feature>
<dbReference type="Proteomes" id="UP001214628">
    <property type="component" value="Chromosome 1"/>
</dbReference>
<dbReference type="Pfam" id="PF18210">
    <property type="entry name" value="Knl1_RWD_C"/>
    <property type="match status" value="1"/>
</dbReference>